<proteinExistence type="predicted"/>
<dbReference type="Pfam" id="PF13646">
    <property type="entry name" value="HEAT_2"/>
    <property type="match status" value="1"/>
</dbReference>
<accession>A0ABR9W8R3</accession>
<dbReference type="Proteomes" id="UP000634134">
    <property type="component" value="Unassembled WGS sequence"/>
</dbReference>
<organism evidence="2 3">
    <name type="scientific">Dyadobacter subterraneus</name>
    <dbReference type="NCBI Taxonomy" id="2773304"/>
    <lineage>
        <taxon>Bacteria</taxon>
        <taxon>Pseudomonadati</taxon>
        <taxon>Bacteroidota</taxon>
        <taxon>Cytophagia</taxon>
        <taxon>Cytophagales</taxon>
        <taxon>Spirosomataceae</taxon>
        <taxon>Dyadobacter</taxon>
    </lineage>
</organism>
<keyword evidence="1" id="KW-0812">Transmembrane</keyword>
<keyword evidence="3" id="KW-1185">Reference proteome</keyword>
<dbReference type="SUPFAM" id="SSF48371">
    <property type="entry name" value="ARM repeat"/>
    <property type="match status" value="1"/>
</dbReference>
<reference evidence="3" key="1">
    <citation type="submission" date="2023-07" db="EMBL/GenBank/DDBJ databases">
        <title>Dyadobacter sp. nov 'subterranea' isolated from contaminted grondwater.</title>
        <authorList>
            <person name="Szabo I."/>
            <person name="Al-Omari J."/>
            <person name="Szerdahelyi S.G."/>
            <person name="Rado J."/>
        </authorList>
    </citation>
    <scope>NUCLEOTIDE SEQUENCE [LARGE SCALE GENOMIC DNA]</scope>
    <source>
        <strain evidence="3">UP-52</strain>
    </source>
</reference>
<gene>
    <name evidence="2" type="ORF">IEE83_08200</name>
</gene>
<keyword evidence="1" id="KW-0472">Membrane</keyword>
<evidence type="ECO:0000256" key="1">
    <source>
        <dbReference type="SAM" id="Phobius"/>
    </source>
</evidence>
<feature type="transmembrane region" description="Helical" evidence="1">
    <location>
        <begin position="82"/>
        <end position="103"/>
    </location>
</feature>
<sequence>MNQDIEDLLDKYYNGETTIEEEKYLRSFFLASDIPEHLQSHAAQFRYFAEAGKQQPSSEFLIPAELNSVNEKSGKIRNLTSWSLRIAAGLGLLIMGFASGYIYNYRINKNLDSENNYISNTDTNQPVMKMRKVLAFDKSENTSASDRIQAVSQSYDVSGADAEITELLVNVLNFDVNVNVRLAAFQALLRFESEPGVRQALIQSLSIQTDPNLQIRLIEALVRMKEKRAVEQIERIAKNQEVLDVVRAKAEEGLSFLNQKENPAS</sequence>
<dbReference type="Gene3D" id="1.25.10.10">
    <property type="entry name" value="Leucine-rich Repeat Variant"/>
    <property type="match status" value="1"/>
</dbReference>
<dbReference type="InterPro" id="IPR011989">
    <property type="entry name" value="ARM-like"/>
</dbReference>
<name>A0ABR9W8R3_9BACT</name>
<keyword evidence="1" id="KW-1133">Transmembrane helix</keyword>
<dbReference type="EMBL" id="JACYGY010000001">
    <property type="protein sequence ID" value="MBE9461862.1"/>
    <property type="molecule type" value="Genomic_DNA"/>
</dbReference>
<protein>
    <submittedName>
        <fullName evidence="2">HEAT repeat domain-containing protein</fullName>
    </submittedName>
</protein>
<dbReference type="InterPro" id="IPR016024">
    <property type="entry name" value="ARM-type_fold"/>
</dbReference>
<evidence type="ECO:0000313" key="2">
    <source>
        <dbReference type="EMBL" id="MBE9461862.1"/>
    </source>
</evidence>
<evidence type="ECO:0000313" key="3">
    <source>
        <dbReference type="Proteomes" id="UP000634134"/>
    </source>
</evidence>
<comment type="caution">
    <text evidence="2">The sequence shown here is derived from an EMBL/GenBank/DDBJ whole genome shotgun (WGS) entry which is preliminary data.</text>
</comment>
<dbReference type="RefSeq" id="WP_194120111.1">
    <property type="nucleotide sequence ID" value="NZ_JACYGY010000001.1"/>
</dbReference>